<dbReference type="Proteomes" id="UP000198598">
    <property type="component" value="Unassembled WGS sequence"/>
</dbReference>
<dbReference type="STRING" id="662367.SAMN05216167_102855"/>
<feature type="chain" id="PRO_5011646747" evidence="1">
    <location>
        <begin position="34"/>
        <end position="139"/>
    </location>
</feature>
<evidence type="ECO:0000256" key="1">
    <source>
        <dbReference type="SAM" id="SignalP"/>
    </source>
</evidence>
<evidence type="ECO:0000313" key="2">
    <source>
        <dbReference type="EMBL" id="SFC92982.1"/>
    </source>
</evidence>
<dbReference type="AlphaFoldDB" id="A0A1I1N6Z9"/>
<organism evidence="2 3">
    <name type="scientific">Spirosoma endophyticum</name>
    <dbReference type="NCBI Taxonomy" id="662367"/>
    <lineage>
        <taxon>Bacteria</taxon>
        <taxon>Pseudomonadati</taxon>
        <taxon>Bacteroidota</taxon>
        <taxon>Cytophagia</taxon>
        <taxon>Cytophagales</taxon>
        <taxon>Cytophagaceae</taxon>
        <taxon>Spirosoma</taxon>
    </lineage>
</organism>
<keyword evidence="1" id="KW-0732">Signal</keyword>
<dbReference type="EMBL" id="FOLQ01000002">
    <property type="protein sequence ID" value="SFC92982.1"/>
    <property type="molecule type" value="Genomic_DNA"/>
</dbReference>
<protein>
    <submittedName>
        <fullName evidence="2">Uncharacterized protein</fullName>
    </submittedName>
</protein>
<keyword evidence="3" id="KW-1185">Reference proteome</keyword>
<sequence>MNNPLVKTSFSRVSALILVIVSLLIACSKPESADPAATIPARYELKDIRYFLSQNDRVDTTTLQLKGLSVQNPSTVLSTQQVEEGFGELVKTSRFIVDPTIQLPKEVDLSKFDVNVPEHWYGNGLFGLSVCPDPLNVSQ</sequence>
<dbReference type="OrthoDB" id="703896at2"/>
<accession>A0A1I1N6Z9</accession>
<proteinExistence type="predicted"/>
<evidence type="ECO:0000313" key="3">
    <source>
        <dbReference type="Proteomes" id="UP000198598"/>
    </source>
</evidence>
<feature type="signal peptide" evidence="1">
    <location>
        <begin position="1"/>
        <end position="33"/>
    </location>
</feature>
<reference evidence="2 3" key="1">
    <citation type="submission" date="2016-10" db="EMBL/GenBank/DDBJ databases">
        <authorList>
            <person name="de Groot N.N."/>
        </authorList>
    </citation>
    <scope>NUCLEOTIDE SEQUENCE [LARGE SCALE GENOMIC DNA]</scope>
    <source>
        <strain evidence="2 3">DSM 26130</strain>
    </source>
</reference>
<name>A0A1I1N6Z9_9BACT</name>
<dbReference type="RefSeq" id="WP_093825102.1">
    <property type="nucleotide sequence ID" value="NZ_FOLQ01000002.1"/>
</dbReference>
<gene>
    <name evidence="2" type="ORF">SAMN05216167_102855</name>
</gene>
<dbReference type="PROSITE" id="PS51257">
    <property type="entry name" value="PROKAR_LIPOPROTEIN"/>
    <property type="match status" value="1"/>
</dbReference>